<dbReference type="EMBL" id="JQED01000005">
    <property type="protein sequence ID" value="KGJ94645.1"/>
    <property type="molecule type" value="Genomic_DNA"/>
</dbReference>
<dbReference type="InterPro" id="IPR011008">
    <property type="entry name" value="Dimeric_a/b-barrel"/>
</dbReference>
<dbReference type="RefSeq" id="WP_033092571.1">
    <property type="nucleotide sequence ID" value="NZ_JQED01000005.1"/>
</dbReference>
<evidence type="ECO:0000313" key="1">
    <source>
        <dbReference type="EMBL" id="KGJ94645.1"/>
    </source>
</evidence>
<reference evidence="1 2" key="1">
    <citation type="submission" date="2014-08" db="EMBL/GenBank/DDBJ databases">
        <title>Genomic and Phenotypic Diversity of Colwellia psychrerythraea strains from Disparate Marine Basins.</title>
        <authorList>
            <person name="Techtmann S.M."/>
            <person name="Stelling S.C."/>
            <person name="Utturkar S.M."/>
            <person name="Alshibli N."/>
            <person name="Harris A."/>
            <person name="Brown S.D."/>
            <person name="Hazen T.C."/>
        </authorList>
    </citation>
    <scope>NUCLEOTIDE SEQUENCE [LARGE SCALE GENOMIC DNA]</scope>
    <source>
        <strain evidence="1 2">ND2E</strain>
    </source>
</reference>
<proteinExistence type="predicted"/>
<dbReference type="SUPFAM" id="SSF54909">
    <property type="entry name" value="Dimeric alpha+beta barrel"/>
    <property type="match status" value="1"/>
</dbReference>
<organism evidence="1 2">
    <name type="scientific">Colwellia psychrerythraea</name>
    <name type="common">Vibrio psychroerythus</name>
    <dbReference type="NCBI Taxonomy" id="28229"/>
    <lineage>
        <taxon>Bacteria</taxon>
        <taxon>Pseudomonadati</taxon>
        <taxon>Pseudomonadota</taxon>
        <taxon>Gammaproteobacteria</taxon>
        <taxon>Alteromonadales</taxon>
        <taxon>Colwelliaceae</taxon>
        <taxon>Colwellia</taxon>
    </lineage>
</organism>
<dbReference type="PANTHER" id="PTHR39169">
    <property type="match status" value="1"/>
</dbReference>
<dbReference type="AlphaFoldDB" id="A0A099KWU6"/>
<protein>
    <submittedName>
        <fullName evidence="1">Putative mono-oxygenase ydhR</fullName>
    </submittedName>
</protein>
<dbReference type="NCBIfam" id="NF008333">
    <property type="entry name" value="PRK11118.1"/>
    <property type="match status" value="1"/>
</dbReference>
<accession>A0A099KWU6</accession>
<comment type="caution">
    <text evidence="1">The sequence shown here is derived from an EMBL/GenBank/DDBJ whole genome shotgun (WGS) entry which is preliminary data.</text>
</comment>
<name>A0A099KWU6_COLPS</name>
<dbReference type="Gene3D" id="3.30.70.100">
    <property type="match status" value="1"/>
</dbReference>
<dbReference type="PATRIC" id="fig|28229.4.peg.850"/>
<gene>
    <name evidence="1" type="ORF">ND2E_1834</name>
</gene>
<sequence length="113" mass="12663">MTTLLQVDFDFTGPFGKEMSTMLIGLAESINNEPGLIWKIWTENPKEQLGGGVYLFESEAYAQAYLTMHAARLKEMGVKEIRGNIFEINLPLSTINNAPLDNAARNEVIKDEQ</sequence>
<dbReference type="OrthoDB" id="1440627at2"/>
<dbReference type="InterPro" id="IPR014910">
    <property type="entry name" value="YdhR"/>
</dbReference>
<dbReference type="Proteomes" id="UP000029843">
    <property type="component" value="Unassembled WGS sequence"/>
</dbReference>
<dbReference type="Pfam" id="PF08803">
    <property type="entry name" value="ydhR"/>
    <property type="match status" value="1"/>
</dbReference>
<evidence type="ECO:0000313" key="2">
    <source>
        <dbReference type="Proteomes" id="UP000029843"/>
    </source>
</evidence>
<dbReference type="PANTHER" id="PTHR39169:SF1">
    <property type="entry name" value="MONOOXYGENASE YDHR-RELATED"/>
    <property type="match status" value="1"/>
</dbReference>